<keyword evidence="2" id="KW-1185">Reference proteome</keyword>
<dbReference type="AlphaFoldDB" id="A0A8H3WHM4"/>
<name>A0A8H3WHM4_9PEZI</name>
<evidence type="ECO:0000313" key="2">
    <source>
        <dbReference type="Proteomes" id="UP000434172"/>
    </source>
</evidence>
<sequence>MNLHKIDYPIGRRLSPATWFVSLCAVSRLNNGTEEQSGVWTDMSSKTSVSPPTPLCFSFSTVQQYEAKPSCAAIVFNIPCSALSYLSLPRGLPTVTAIAGDR</sequence>
<proteinExistence type="predicted"/>
<dbReference type="Proteomes" id="UP000434172">
    <property type="component" value="Unassembled WGS sequence"/>
</dbReference>
<dbReference type="EMBL" id="WOWK01000024">
    <property type="protein sequence ID" value="KAF0327284.1"/>
    <property type="molecule type" value="Genomic_DNA"/>
</dbReference>
<gene>
    <name evidence="1" type="ORF">GQ607_005473</name>
</gene>
<reference evidence="1 2" key="1">
    <citation type="submission" date="2019-12" db="EMBL/GenBank/DDBJ databases">
        <title>A genome sequence resource for the geographically widespread anthracnose pathogen Colletotrichum asianum.</title>
        <authorList>
            <person name="Meng Y."/>
        </authorList>
    </citation>
    <scope>NUCLEOTIDE SEQUENCE [LARGE SCALE GENOMIC DNA]</scope>
    <source>
        <strain evidence="1 2">ICMP 18580</strain>
    </source>
</reference>
<accession>A0A8H3WHM4</accession>
<evidence type="ECO:0000313" key="1">
    <source>
        <dbReference type="EMBL" id="KAF0327284.1"/>
    </source>
</evidence>
<comment type="caution">
    <text evidence="1">The sequence shown here is derived from an EMBL/GenBank/DDBJ whole genome shotgun (WGS) entry which is preliminary data.</text>
</comment>
<organism evidence="1 2">
    <name type="scientific">Colletotrichum asianum</name>
    <dbReference type="NCBI Taxonomy" id="702518"/>
    <lineage>
        <taxon>Eukaryota</taxon>
        <taxon>Fungi</taxon>
        <taxon>Dikarya</taxon>
        <taxon>Ascomycota</taxon>
        <taxon>Pezizomycotina</taxon>
        <taxon>Sordariomycetes</taxon>
        <taxon>Hypocreomycetidae</taxon>
        <taxon>Glomerellales</taxon>
        <taxon>Glomerellaceae</taxon>
        <taxon>Colletotrichum</taxon>
        <taxon>Colletotrichum gloeosporioides species complex</taxon>
    </lineage>
</organism>
<protein>
    <submittedName>
        <fullName evidence="1">Uncharacterized protein</fullName>
    </submittedName>
</protein>